<reference evidence="4 5" key="1">
    <citation type="submission" date="2014-04" db="EMBL/GenBank/DDBJ databases">
        <title>Draft genome sequence of Photobacterium halotolerans S2753: a solonamide, ngercheumicin and holomycin producer.</title>
        <authorList>
            <person name="Machado H.R."/>
            <person name="Gram L."/>
        </authorList>
    </citation>
    <scope>NUCLEOTIDE SEQUENCE [LARGE SCALE GENOMIC DNA]</scope>
    <source>
        <strain evidence="4 5">S2753</strain>
    </source>
</reference>
<feature type="compositionally biased region" description="Low complexity" evidence="1">
    <location>
        <begin position="31"/>
        <end position="47"/>
    </location>
</feature>
<name>A0A066S078_9GAMM</name>
<sequence>MKKQTLLVLITAFLIAIIAESAVAGPGGSIASSGSSSSSSSRSSNSSYHRTDSDYSDASLPEFVPFLIFIGIPILLILKLSNTQQISTLKKTAKARLNEISEDEKIFEWQNLQPLFEQLMHHTYREWQNLNISALSKYMTQDFLREQNDSYLQEWKQEGFVNICHIIKINSLEPYLIQTEKDFDAKNGIIMTVELDAIVKDYLEFPENGNIIEGTKDDVQAVRYWTFILSQGNWKVAEIANRPGHVKFINQYQKNKH</sequence>
<keyword evidence="2" id="KW-1133">Transmembrane helix</keyword>
<protein>
    <recommendedName>
        <fullName evidence="6">Tim44-like domain-containing protein</fullName>
    </recommendedName>
</protein>
<proteinExistence type="predicted"/>
<feature type="region of interest" description="Disordered" evidence="1">
    <location>
        <begin position="31"/>
        <end position="52"/>
    </location>
</feature>
<feature type="signal peptide" evidence="3">
    <location>
        <begin position="1"/>
        <end position="24"/>
    </location>
</feature>
<keyword evidence="5" id="KW-1185">Reference proteome</keyword>
<evidence type="ECO:0000256" key="2">
    <source>
        <dbReference type="SAM" id="Phobius"/>
    </source>
</evidence>
<feature type="chain" id="PRO_5001626099" description="Tim44-like domain-containing protein" evidence="3">
    <location>
        <begin position="25"/>
        <end position="257"/>
    </location>
</feature>
<comment type="caution">
    <text evidence="4">The sequence shown here is derived from an EMBL/GenBank/DDBJ whole genome shotgun (WGS) entry which is preliminary data.</text>
</comment>
<evidence type="ECO:0000313" key="5">
    <source>
        <dbReference type="Proteomes" id="UP000027192"/>
    </source>
</evidence>
<accession>A0A066S078</accession>
<dbReference type="Proteomes" id="UP000027192">
    <property type="component" value="Unassembled WGS sequence"/>
</dbReference>
<dbReference type="InterPro" id="IPR032710">
    <property type="entry name" value="NTF2-like_dom_sf"/>
</dbReference>
<evidence type="ECO:0008006" key="6">
    <source>
        <dbReference type="Google" id="ProtNLM"/>
    </source>
</evidence>
<dbReference type="Gene3D" id="3.10.450.240">
    <property type="match status" value="1"/>
</dbReference>
<evidence type="ECO:0000256" key="1">
    <source>
        <dbReference type="SAM" id="MobiDB-lite"/>
    </source>
</evidence>
<gene>
    <name evidence="4" type="ORF">EA58_01655</name>
</gene>
<evidence type="ECO:0000313" key="4">
    <source>
        <dbReference type="EMBL" id="KDM93342.1"/>
    </source>
</evidence>
<dbReference type="OrthoDB" id="6194987at2"/>
<dbReference type="SUPFAM" id="SSF54427">
    <property type="entry name" value="NTF2-like"/>
    <property type="match status" value="1"/>
</dbReference>
<dbReference type="EMBL" id="JMIB01000003">
    <property type="protein sequence ID" value="KDM93342.1"/>
    <property type="molecule type" value="Genomic_DNA"/>
</dbReference>
<keyword evidence="2" id="KW-0472">Membrane</keyword>
<evidence type="ECO:0000256" key="3">
    <source>
        <dbReference type="SAM" id="SignalP"/>
    </source>
</evidence>
<dbReference type="RefSeq" id="WP_036748114.1">
    <property type="nucleotide sequence ID" value="NZ_JAGSGC010000011.1"/>
</dbReference>
<keyword evidence="2" id="KW-0812">Transmembrane</keyword>
<organism evidence="4 5">
    <name type="scientific">Photobacterium galatheae</name>
    <dbReference type="NCBI Taxonomy" id="1654360"/>
    <lineage>
        <taxon>Bacteria</taxon>
        <taxon>Pseudomonadati</taxon>
        <taxon>Pseudomonadota</taxon>
        <taxon>Gammaproteobacteria</taxon>
        <taxon>Vibrionales</taxon>
        <taxon>Vibrionaceae</taxon>
        <taxon>Photobacterium</taxon>
    </lineage>
</organism>
<dbReference type="AlphaFoldDB" id="A0A066S078"/>
<keyword evidence="3" id="KW-0732">Signal</keyword>
<feature type="transmembrane region" description="Helical" evidence="2">
    <location>
        <begin position="63"/>
        <end position="81"/>
    </location>
</feature>